<dbReference type="Gene3D" id="3.20.20.70">
    <property type="entry name" value="Aldolase class I"/>
    <property type="match status" value="1"/>
</dbReference>
<dbReference type="GO" id="GO:0005524">
    <property type="term" value="F:ATP binding"/>
    <property type="evidence" value="ECO:0007669"/>
    <property type="project" value="InterPro"/>
</dbReference>
<evidence type="ECO:0000313" key="4">
    <source>
        <dbReference type="Proteomes" id="UP000467840"/>
    </source>
</evidence>
<accession>A0A6A6KC75</accession>
<dbReference type="GO" id="GO:0000105">
    <property type="term" value="P:L-histidine biosynthetic process"/>
    <property type="evidence" value="ECO:0007669"/>
    <property type="project" value="UniProtKB-KW"/>
</dbReference>
<dbReference type="SUPFAM" id="SSF51366">
    <property type="entry name" value="Ribulose-phoshate binding barrel"/>
    <property type="match status" value="1"/>
</dbReference>
<evidence type="ECO:0000313" key="3">
    <source>
        <dbReference type="EMBL" id="KAF2285726.1"/>
    </source>
</evidence>
<dbReference type="InterPro" id="IPR011009">
    <property type="entry name" value="Kinase-like_dom_sf"/>
</dbReference>
<dbReference type="PANTHER" id="PTHR48011">
    <property type="entry name" value="CCR4-NOT TRANSCRIPTIONAL COMPLEX SUBUNIT CAF120-RELATED"/>
    <property type="match status" value="1"/>
</dbReference>
<dbReference type="SUPFAM" id="SSF56112">
    <property type="entry name" value="Protein kinase-like (PK-like)"/>
    <property type="match status" value="1"/>
</dbReference>
<dbReference type="SMART" id="SM00220">
    <property type="entry name" value="S_TKc"/>
    <property type="match status" value="1"/>
</dbReference>
<keyword evidence="1" id="KW-0368">Histidine biosynthesis</keyword>
<comment type="caution">
    <text evidence="3">The sequence shown here is derived from an EMBL/GenBank/DDBJ whole genome shotgun (WGS) entry which is preliminary data.</text>
</comment>
<feature type="domain" description="Protein kinase" evidence="2">
    <location>
        <begin position="1"/>
        <end position="271"/>
    </location>
</feature>
<dbReference type="InterPro" id="IPR052751">
    <property type="entry name" value="Plant_MAPKKK"/>
</dbReference>
<dbReference type="Pfam" id="PF00069">
    <property type="entry name" value="Pkinase"/>
    <property type="match status" value="1"/>
</dbReference>
<dbReference type="AlphaFoldDB" id="A0A6A6KC75"/>
<reference evidence="3 4" key="1">
    <citation type="journal article" date="2020" name="Mol. Plant">
        <title>The Chromosome-Based Rubber Tree Genome Provides New Insights into Spurge Genome Evolution and Rubber Biosynthesis.</title>
        <authorList>
            <person name="Liu J."/>
            <person name="Shi C."/>
            <person name="Shi C.C."/>
            <person name="Li W."/>
            <person name="Zhang Q.J."/>
            <person name="Zhang Y."/>
            <person name="Li K."/>
            <person name="Lu H.F."/>
            <person name="Shi C."/>
            <person name="Zhu S.T."/>
            <person name="Xiao Z.Y."/>
            <person name="Nan H."/>
            <person name="Yue Y."/>
            <person name="Zhu X.G."/>
            <person name="Wu Y."/>
            <person name="Hong X.N."/>
            <person name="Fan G.Y."/>
            <person name="Tong Y."/>
            <person name="Zhang D."/>
            <person name="Mao C.L."/>
            <person name="Liu Y.L."/>
            <person name="Hao S.J."/>
            <person name="Liu W.Q."/>
            <person name="Lv M.Q."/>
            <person name="Zhang H.B."/>
            <person name="Liu Y."/>
            <person name="Hu-Tang G.R."/>
            <person name="Wang J.P."/>
            <person name="Wang J.H."/>
            <person name="Sun Y.H."/>
            <person name="Ni S.B."/>
            <person name="Chen W.B."/>
            <person name="Zhang X.C."/>
            <person name="Jiao Y.N."/>
            <person name="Eichler E.E."/>
            <person name="Li G.H."/>
            <person name="Liu X."/>
            <person name="Gao L.Z."/>
        </authorList>
    </citation>
    <scope>NUCLEOTIDE SEQUENCE [LARGE SCALE GENOMIC DNA]</scope>
    <source>
        <strain evidence="4">cv. GT1</strain>
        <tissue evidence="3">Leaf</tissue>
    </source>
</reference>
<organism evidence="3 4">
    <name type="scientific">Hevea brasiliensis</name>
    <name type="common">Para rubber tree</name>
    <name type="synonym">Siphonia brasiliensis</name>
    <dbReference type="NCBI Taxonomy" id="3981"/>
    <lineage>
        <taxon>Eukaryota</taxon>
        <taxon>Viridiplantae</taxon>
        <taxon>Streptophyta</taxon>
        <taxon>Embryophyta</taxon>
        <taxon>Tracheophyta</taxon>
        <taxon>Spermatophyta</taxon>
        <taxon>Magnoliopsida</taxon>
        <taxon>eudicotyledons</taxon>
        <taxon>Gunneridae</taxon>
        <taxon>Pentapetalae</taxon>
        <taxon>rosids</taxon>
        <taxon>fabids</taxon>
        <taxon>Malpighiales</taxon>
        <taxon>Euphorbiaceae</taxon>
        <taxon>Crotonoideae</taxon>
        <taxon>Micrandreae</taxon>
        <taxon>Hevea</taxon>
    </lineage>
</organism>
<dbReference type="InterPro" id="IPR011060">
    <property type="entry name" value="RibuloseP-bd_barrel"/>
</dbReference>
<dbReference type="InterPro" id="IPR000719">
    <property type="entry name" value="Prot_kinase_dom"/>
</dbReference>
<name>A0A6A6KC75_HEVBR</name>
<dbReference type="InterPro" id="IPR013785">
    <property type="entry name" value="Aldolase_TIM"/>
</dbReference>
<proteinExistence type="inferred from homology"/>
<dbReference type="Proteomes" id="UP000467840">
    <property type="component" value="Chromosome 3"/>
</dbReference>
<keyword evidence="1" id="KW-0028">Amino-acid biosynthesis</keyword>
<dbReference type="GO" id="GO:0004672">
    <property type="term" value="F:protein kinase activity"/>
    <property type="evidence" value="ECO:0007669"/>
    <property type="project" value="InterPro"/>
</dbReference>
<sequence>MYNICMEYVAGGTLHDAIRRHGGQLDEPTIRLYTRDILQGLEYLHTNGLVHCDIKSKNVLISKEGAKIADFGCAKYVEKVGGCAMSEFSGTPRSWRQSSDSARLWRRKLNGLGLIVIPGVVGHFDSSNGFRVPHIGWNALQIAKDSEILDDIGNRHVYFLHSYRAMPAVVVSIDPRRVYLKNPSDLEFKAVRVTNPGPNGEEYAWYQCTVSGGREGRSIGACELAKAVEELEAGETLLNCIDCDGENFLSRKGFDIDLIKLISDAVKCPFIQSAKEHFLKEGIDVRI</sequence>
<dbReference type="Pfam" id="PF00977">
    <property type="entry name" value="His_biosynth"/>
    <property type="match status" value="1"/>
</dbReference>
<evidence type="ECO:0000259" key="2">
    <source>
        <dbReference type="PROSITE" id="PS50011"/>
    </source>
</evidence>
<dbReference type="InterPro" id="IPR006062">
    <property type="entry name" value="His_biosynth"/>
</dbReference>
<protein>
    <recommendedName>
        <fullName evidence="2">Protein kinase domain-containing protein</fullName>
    </recommendedName>
</protein>
<comment type="similarity">
    <text evidence="1">Belongs to the HisA/HisF family.</text>
</comment>
<dbReference type="EMBL" id="JAAGAX010000017">
    <property type="protein sequence ID" value="KAF2285726.1"/>
    <property type="molecule type" value="Genomic_DNA"/>
</dbReference>
<evidence type="ECO:0000256" key="1">
    <source>
        <dbReference type="RuleBase" id="RU003657"/>
    </source>
</evidence>
<dbReference type="GO" id="GO:0007165">
    <property type="term" value="P:signal transduction"/>
    <property type="evidence" value="ECO:0007669"/>
    <property type="project" value="TreeGrafter"/>
</dbReference>
<dbReference type="PROSITE" id="PS00108">
    <property type="entry name" value="PROTEIN_KINASE_ST"/>
    <property type="match status" value="1"/>
</dbReference>
<dbReference type="PANTHER" id="PTHR48011:SF76">
    <property type="entry name" value="MITOGEN-ACTIVATED PROTEIN KINASE KINASE KINASE 15"/>
    <property type="match status" value="1"/>
</dbReference>
<gene>
    <name evidence="3" type="ORF">GH714_007446</name>
</gene>
<dbReference type="InterPro" id="IPR008271">
    <property type="entry name" value="Ser/Thr_kinase_AS"/>
</dbReference>
<dbReference type="PROSITE" id="PS50011">
    <property type="entry name" value="PROTEIN_KINASE_DOM"/>
    <property type="match status" value="1"/>
</dbReference>
<keyword evidence="4" id="KW-1185">Reference proteome</keyword>
<dbReference type="Gene3D" id="1.10.510.10">
    <property type="entry name" value="Transferase(Phosphotransferase) domain 1"/>
    <property type="match status" value="1"/>
</dbReference>